<dbReference type="EMBL" id="OX596087">
    <property type="protein sequence ID" value="CAN0448634.1"/>
    <property type="molecule type" value="Genomic_DNA"/>
</dbReference>
<reference evidence="1" key="2">
    <citation type="submission" date="2025-03" db="EMBL/GenBank/DDBJ databases">
        <authorList>
            <consortium name="ELIXIR-Norway"/>
            <consortium name="Elixir Norway"/>
        </authorList>
    </citation>
    <scope>NUCLEOTIDE SEQUENCE</scope>
</reference>
<dbReference type="Proteomes" id="UP001162501">
    <property type="component" value="Chromosome 3"/>
</dbReference>
<evidence type="ECO:0000313" key="1">
    <source>
        <dbReference type="EMBL" id="CAN0448634.1"/>
    </source>
</evidence>
<sequence length="141" mass="16269">MRVQKEHWEFSSHLLLRLWFASLFSFLFPSSLGINSDVECLGTSTWIYCLHCFLCMTLYAVSMLKQKKKKEEEITLSKTNLHVLDKKRNRGCILSVRLGIMLLPLCAFGLCVAVFCQHEILSPLEDFRGGRATSPKIWRNV</sequence>
<reference evidence="1" key="1">
    <citation type="submission" date="2023-05" db="EMBL/GenBank/DDBJ databases">
        <authorList>
            <consortium name="ELIXIR-Norway"/>
        </authorList>
    </citation>
    <scope>NUCLEOTIDE SEQUENCE</scope>
</reference>
<protein>
    <submittedName>
        <fullName evidence="1">Uncharacterized protein</fullName>
    </submittedName>
</protein>
<name>A0AC59ZK23_RANTA</name>
<accession>A0AC59ZK23</accession>
<evidence type="ECO:0000313" key="2">
    <source>
        <dbReference type="Proteomes" id="UP001162501"/>
    </source>
</evidence>
<gene>
    <name evidence="1" type="ORF">MRATA1EN22A_LOCUS19514</name>
</gene>
<organism evidence="1 2">
    <name type="scientific">Rangifer tarandus platyrhynchus</name>
    <name type="common">Svalbard reindeer</name>
    <dbReference type="NCBI Taxonomy" id="3082113"/>
    <lineage>
        <taxon>Eukaryota</taxon>
        <taxon>Metazoa</taxon>
        <taxon>Chordata</taxon>
        <taxon>Craniata</taxon>
        <taxon>Vertebrata</taxon>
        <taxon>Euteleostomi</taxon>
        <taxon>Mammalia</taxon>
        <taxon>Eutheria</taxon>
        <taxon>Laurasiatheria</taxon>
        <taxon>Artiodactyla</taxon>
        <taxon>Ruminantia</taxon>
        <taxon>Pecora</taxon>
        <taxon>Cervidae</taxon>
        <taxon>Odocoileinae</taxon>
        <taxon>Rangifer</taxon>
    </lineage>
</organism>
<proteinExistence type="predicted"/>